<keyword evidence="1" id="KW-0472">Membrane</keyword>
<dbReference type="KEGG" id="mehf:MmiHf6_05080"/>
<proteinExistence type="predicted"/>
<evidence type="ECO:0000313" key="2">
    <source>
        <dbReference type="EMBL" id="WNY23203.1"/>
    </source>
</evidence>
<organism evidence="2 3">
    <name type="scientific">Methanimicrococcus hongohii</name>
    <dbReference type="NCBI Taxonomy" id="3028295"/>
    <lineage>
        <taxon>Archaea</taxon>
        <taxon>Methanobacteriati</taxon>
        <taxon>Methanobacteriota</taxon>
        <taxon>Stenosarchaea group</taxon>
        <taxon>Methanomicrobia</taxon>
        <taxon>Methanosarcinales</taxon>
        <taxon>Methanosarcinaceae</taxon>
        <taxon>Methanimicrococcus</taxon>
    </lineage>
</organism>
<dbReference type="Proteomes" id="UP001302978">
    <property type="component" value="Chromosome"/>
</dbReference>
<protein>
    <recommendedName>
        <fullName evidence="4">CvpA family protein</fullName>
    </recommendedName>
</protein>
<dbReference type="AlphaFoldDB" id="A0AA96UZY0"/>
<evidence type="ECO:0000256" key="1">
    <source>
        <dbReference type="SAM" id="Phobius"/>
    </source>
</evidence>
<feature type="transmembrane region" description="Helical" evidence="1">
    <location>
        <begin position="9"/>
        <end position="27"/>
    </location>
</feature>
<evidence type="ECO:0000313" key="3">
    <source>
        <dbReference type="Proteomes" id="UP001302978"/>
    </source>
</evidence>
<accession>A0AA96UZY0</accession>
<evidence type="ECO:0008006" key="4">
    <source>
        <dbReference type="Google" id="ProtNLM"/>
    </source>
</evidence>
<keyword evidence="1" id="KW-1133">Transmembrane helix</keyword>
<keyword evidence="3" id="KW-1185">Reference proteome</keyword>
<reference evidence="2 3" key="1">
    <citation type="submission" date="2023-07" db="EMBL/GenBank/DDBJ databases">
        <title>Closed genoem sequence of Methanomicrococcus sp. Hf6.</title>
        <authorList>
            <person name="Poehlein A."/>
            <person name="Protasov E."/>
            <person name="Platt K."/>
            <person name="Reeh H."/>
            <person name="Daniel R."/>
            <person name="Brune A."/>
        </authorList>
    </citation>
    <scope>NUCLEOTIDE SEQUENCE [LARGE SCALE GENOMIC DNA]</scope>
    <source>
        <strain evidence="2 3">Hf6</strain>
    </source>
</reference>
<keyword evidence="1" id="KW-0812">Transmembrane</keyword>
<feature type="transmembrane region" description="Helical" evidence="1">
    <location>
        <begin position="106"/>
        <end position="127"/>
    </location>
</feature>
<dbReference type="GeneID" id="85195004"/>
<gene>
    <name evidence="2" type="ORF">MmiHf6_05080</name>
</gene>
<sequence>MKKMNQRTRVIISLILTVIFAALYFYFTLPAINIRSTDLYFFLITVVIAYFAIYMLLNMQSLNVKRTVDENGQVIFTTESDDDEYTNVEKDPYLAKKAQSKQRAPIYIAGLLFAIIIIGSVASSPIFHADAYTKLIDIETGNFEEDIDELSFDQIPWLDRASAQRLGDRKMGELVDMVSQFEVSLDYTQINYNGRPVRVTPLLYGNFFKWFNNFGDGIPGYITVDMVTQEAQVVRMGEGNGIKYSQSELFFRNIDRYIRFNYPTYMFETPVMEIDEDGHPYWICPKVVKKIGLFGGADIEGIVMVDAVTGEHAYYAPEDIPEWVDNVYRAELLIQQYDYYGAYGSGFLNSIFGQRGVTMTTDGYNYLAMDDDVYMYTGITSVGGDESNVGFVWINQRTKDSKYYQIAGAHEYSAMNSAEGALQHLRYVATFPLLLNVHGQPTYFMAMKDNSNLVKQYAMVNVEQYTIVGTGETLRQTEEDYIKKLDSTGISVPSESTNATGIVEDIRVAVIDGNSQYYIKLSGDATYYSMSASIDPRVVLINIGDRLELAYVDTETQIKVVQSFEWVT</sequence>
<dbReference type="RefSeq" id="WP_316558218.1">
    <property type="nucleotide sequence ID" value="NZ_CP131059.1"/>
</dbReference>
<name>A0AA96UZY0_9EURY</name>
<dbReference type="EMBL" id="CP131059">
    <property type="protein sequence ID" value="WNY23203.1"/>
    <property type="molecule type" value="Genomic_DNA"/>
</dbReference>
<feature type="transmembrane region" description="Helical" evidence="1">
    <location>
        <begin position="39"/>
        <end position="57"/>
    </location>
</feature>